<sequence>MRFFLLVLTSTLVLGACTDKKERVFFDGKYYPAKAKHQSKNDRTFFTATVRKASQGLEGARAAALHAGTQYCVENYGTSQIDWSRAPDDDQSVIVTSNGNVVVAGECKIW</sequence>
<organism evidence="1 2">
    <name type="scientific">Roseovarius litorisediminis</name>
    <dbReference type="NCBI Taxonomy" id="1312363"/>
    <lineage>
        <taxon>Bacteria</taxon>
        <taxon>Pseudomonadati</taxon>
        <taxon>Pseudomonadota</taxon>
        <taxon>Alphaproteobacteria</taxon>
        <taxon>Rhodobacterales</taxon>
        <taxon>Roseobacteraceae</taxon>
        <taxon>Roseovarius</taxon>
    </lineage>
</organism>
<dbReference type="RefSeq" id="WP_085891972.1">
    <property type="nucleotide sequence ID" value="NZ_FWFL01000003.1"/>
</dbReference>
<name>A0A1Y5S867_9RHOB</name>
<keyword evidence="2" id="KW-1185">Reference proteome</keyword>
<dbReference type="AlphaFoldDB" id="A0A1Y5S867"/>
<evidence type="ECO:0000313" key="1">
    <source>
        <dbReference type="EMBL" id="SLN34035.1"/>
    </source>
</evidence>
<accession>A0A1Y5S867</accession>
<dbReference type="PROSITE" id="PS51257">
    <property type="entry name" value="PROKAR_LIPOPROTEIN"/>
    <property type="match status" value="1"/>
</dbReference>
<evidence type="ECO:0008006" key="3">
    <source>
        <dbReference type="Google" id="ProtNLM"/>
    </source>
</evidence>
<gene>
    <name evidence="1" type="ORF">PEL8287_01663</name>
</gene>
<protein>
    <recommendedName>
        <fullName evidence="3">Lipoprotein</fullName>
    </recommendedName>
</protein>
<evidence type="ECO:0000313" key="2">
    <source>
        <dbReference type="Proteomes" id="UP000193827"/>
    </source>
</evidence>
<dbReference type="OrthoDB" id="7659281at2"/>
<reference evidence="1 2" key="1">
    <citation type="submission" date="2017-03" db="EMBL/GenBank/DDBJ databases">
        <authorList>
            <person name="Afonso C.L."/>
            <person name="Miller P.J."/>
            <person name="Scott M.A."/>
            <person name="Spackman E."/>
            <person name="Goraichik I."/>
            <person name="Dimitrov K.M."/>
            <person name="Suarez D.L."/>
            <person name="Swayne D.E."/>
        </authorList>
    </citation>
    <scope>NUCLEOTIDE SEQUENCE [LARGE SCALE GENOMIC DNA]</scope>
    <source>
        <strain evidence="1 2">CECT 8287</strain>
    </source>
</reference>
<proteinExistence type="predicted"/>
<dbReference type="Proteomes" id="UP000193827">
    <property type="component" value="Unassembled WGS sequence"/>
</dbReference>
<dbReference type="EMBL" id="FWFL01000003">
    <property type="protein sequence ID" value="SLN34035.1"/>
    <property type="molecule type" value="Genomic_DNA"/>
</dbReference>